<dbReference type="EMBL" id="JACHEK010000005">
    <property type="protein sequence ID" value="MBB6144648.1"/>
    <property type="molecule type" value="Genomic_DNA"/>
</dbReference>
<protein>
    <submittedName>
        <fullName evidence="2">1,4-alpha-glucan branching enzyme</fullName>
    </submittedName>
</protein>
<dbReference type="GO" id="GO:0005975">
    <property type="term" value="P:carbohydrate metabolic process"/>
    <property type="evidence" value="ECO:0007669"/>
    <property type="project" value="InterPro"/>
</dbReference>
<gene>
    <name evidence="2" type="ORF">HNQ77_002604</name>
</gene>
<sequence length="635" mass="70499">MIDLSEVGAFPAVTGANQFSVRFGIYLPGIHSSDQFEVIARVIHSEDRFDPSIPPVNFSLAWQSGHPLDLWTVTVPLTPVAGTHIGLAGMHLYRYELWWTPVGGTRQLVSPWITDPFARDAEIGNMAAFDVGPAPAPFAWADNAYKTPELDDLIVYELQVEEFNDTFDGVTDRLVYLKSLGVNCVELMPVTSMKLDFDWGYGPLYYFAPSMRFGGSVALKRLINAAHEQEMAVILDVVYEHVDTLFPYYCVYNDLANTTGAPKVANPMMDGWNIYGFGPKPDFTIAFTQDYFLNANQQWIDEYHVDGFRYDEVTDLYVPPMDAGYRTLVEQTYLHSLTVPRFQGGAGGYSRIIQCAEALDSAQTVLAQTYTNSAWQNGLLYLAEAIASGTPPADSYAHQLDPSFMGYPATTEAVDAAGNAIQMPVAPFQYLESHDHSQLIVYVGTGGDANDPTPEGDRSLFFKLQPHAIALYTLQGIPMLWQGQEFADNYNLPDSGLSRVHLQRDMHWEYFYDSYGSPLVSLYRRLGSLRRSVRALRSRSSYYYWQQSLQGTEVIIYSRHAAASGTDAESWALVLLNFGGTASTGAAPFPVAGTWREMVDDSFRATPYEVAPVTDGGSVSVTVPSNYGQVWVKVA</sequence>
<dbReference type="AlphaFoldDB" id="A0A841K1X4"/>
<accession>A0A841K1X4</accession>
<name>A0A841K1X4_9BACT</name>
<dbReference type="PANTHER" id="PTHR43002">
    <property type="entry name" value="GLYCOGEN DEBRANCHING ENZYME"/>
    <property type="match status" value="1"/>
</dbReference>
<organism evidence="2 3">
    <name type="scientific">Silvibacterium bohemicum</name>
    <dbReference type="NCBI Taxonomy" id="1577686"/>
    <lineage>
        <taxon>Bacteria</taxon>
        <taxon>Pseudomonadati</taxon>
        <taxon>Acidobacteriota</taxon>
        <taxon>Terriglobia</taxon>
        <taxon>Terriglobales</taxon>
        <taxon>Acidobacteriaceae</taxon>
        <taxon>Silvibacterium</taxon>
    </lineage>
</organism>
<dbReference type="Proteomes" id="UP000538666">
    <property type="component" value="Unassembled WGS sequence"/>
</dbReference>
<comment type="caution">
    <text evidence="2">The sequence shown here is derived from an EMBL/GenBank/DDBJ whole genome shotgun (WGS) entry which is preliminary data.</text>
</comment>
<evidence type="ECO:0000313" key="3">
    <source>
        <dbReference type="Proteomes" id="UP000538666"/>
    </source>
</evidence>
<dbReference type="InterPro" id="IPR006047">
    <property type="entry name" value="GH13_cat_dom"/>
</dbReference>
<proteinExistence type="predicted"/>
<dbReference type="Pfam" id="PF00128">
    <property type="entry name" value="Alpha-amylase"/>
    <property type="match status" value="1"/>
</dbReference>
<feature type="domain" description="Glycosyl hydrolase family 13 catalytic" evidence="1">
    <location>
        <begin position="157"/>
        <end position="530"/>
    </location>
</feature>
<dbReference type="SUPFAM" id="SSF51445">
    <property type="entry name" value="(Trans)glycosidases"/>
    <property type="match status" value="1"/>
</dbReference>
<reference evidence="2 3" key="1">
    <citation type="submission" date="2020-08" db="EMBL/GenBank/DDBJ databases">
        <title>Genomic Encyclopedia of Type Strains, Phase IV (KMG-IV): sequencing the most valuable type-strain genomes for metagenomic binning, comparative biology and taxonomic classification.</title>
        <authorList>
            <person name="Goeker M."/>
        </authorList>
    </citation>
    <scope>NUCLEOTIDE SEQUENCE [LARGE SCALE GENOMIC DNA]</scope>
    <source>
        <strain evidence="2 3">DSM 103733</strain>
    </source>
</reference>
<evidence type="ECO:0000259" key="1">
    <source>
        <dbReference type="SMART" id="SM00642"/>
    </source>
</evidence>
<dbReference type="InterPro" id="IPR017853">
    <property type="entry name" value="GH"/>
</dbReference>
<dbReference type="Gene3D" id="3.20.20.80">
    <property type="entry name" value="Glycosidases"/>
    <property type="match status" value="1"/>
</dbReference>
<dbReference type="SMART" id="SM00642">
    <property type="entry name" value="Aamy"/>
    <property type="match status" value="1"/>
</dbReference>
<evidence type="ECO:0000313" key="2">
    <source>
        <dbReference type="EMBL" id="MBB6144648.1"/>
    </source>
</evidence>
<keyword evidence="3" id="KW-1185">Reference proteome</keyword>